<reference evidence="7" key="1">
    <citation type="submission" date="2016-06" db="UniProtKB">
        <authorList>
            <consortium name="WormBaseParasite"/>
        </authorList>
    </citation>
    <scope>IDENTIFICATION</scope>
</reference>
<feature type="repeat" description="TPR" evidence="3">
    <location>
        <begin position="118"/>
        <end position="151"/>
    </location>
</feature>
<dbReference type="PANTHER" id="PTHR44314">
    <property type="entry name" value="CILIA- AND FLAGELLA-ASSOCIATED PROTEIN 70"/>
    <property type="match status" value="1"/>
</dbReference>
<dbReference type="PROSITE" id="PS50005">
    <property type="entry name" value="TPR"/>
    <property type="match status" value="1"/>
</dbReference>
<dbReference type="Gene3D" id="1.25.40.10">
    <property type="entry name" value="Tetratricopeptide repeat domain"/>
    <property type="match status" value="1"/>
</dbReference>
<dbReference type="InterPro" id="IPR052628">
    <property type="entry name" value="CFAP70"/>
</dbReference>
<dbReference type="InterPro" id="IPR011990">
    <property type="entry name" value="TPR-like_helical_dom_sf"/>
</dbReference>
<dbReference type="PANTHER" id="PTHR44314:SF1">
    <property type="entry name" value="CILIA- AND FLAGELLA-ASSOCIATED PROTEIN 70"/>
    <property type="match status" value="1"/>
</dbReference>
<dbReference type="EMBL" id="UYSU01032423">
    <property type="protein sequence ID" value="VDL89470.1"/>
    <property type="molecule type" value="Genomic_DNA"/>
</dbReference>
<accession>A0A183SFT7</accession>
<keyword evidence="1" id="KW-0677">Repeat</keyword>
<dbReference type="STRING" id="70667.A0A183SFT7"/>
<dbReference type="AlphaFoldDB" id="A0A183SFT7"/>
<dbReference type="Proteomes" id="UP000275846">
    <property type="component" value="Unassembled WGS sequence"/>
</dbReference>
<dbReference type="GO" id="GO:0070062">
    <property type="term" value="C:extracellular exosome"/>
    <property type="evidence" value="ECO:0007669"/>
    <property type="project" value="TreeGrafter"/>
</dbReference>
<dbReference type="GO" id="GO:0031514">
    <property type="term" value="C:motile cilium"/>
    <property type="evidence" value="ECO:0007669"/>
    <property type="project" value="TreeGrafter"/>
</dbReference>
<dbReference type="GO" id="GO:0003341">
    <property type="term" value="P:cilium movement"/>
    <property type="evidence" value="ECO:0007669"/>
    <property type="project" value="TreeGrafter"/>
</dbReference>
<dbReference type="Pfam" id="PF23914">
    <property type="entry name" value="TPR_CcmH_CycH"/>
    <property type="match status" value="1"/>
</dbReference>
<reference evidence="5 6" key="2">
    <citation type="submission" date="2018-11" db="EMBL/GenBank/DDBJ databases">
        <authorList>
            <consortium name="Pathogen Informatics"/>
        </authorList>
    </citation>
    <scope>NUCLEOTIDE SEQUENCE [LARGE SCALE GENOMIC DNA]</scope>
    <source>
        <strain evidence="5 6">NST_G2</strain>
    </source>
</reference>
<feature type="domain" description="Cytochrome c-type biogenesis protein H TPR" evidence="4">
    <location>
        <begin position="81"/>
        <end position="222"/>
    </location>
</feature>
<evidence type="ECO:0000256" key="2">
    <source>
        <dbReference type="ARBA" id="ARBA00022803"/>
    </source>
</evidence>
<dbReference type="InterPro" id="IPR056413">
    <property type="entry name" value="TPR_CcmH_CycH"/>
</dbReference>
<gene>
    <name evidence="5" type="ORF">SSLN_LOCUS3085</name>
</gene>
<name>A0A183SFT7_SCHSO</name>
<proteinExistence type="predicted"/>
<sequence length="248" mass="28296">MAHHLIYMRKYLDRCSSYYLSPMPGTDSNGSPSAEESDNDLKFLALPKQFPRSSPSNIAYVNELAQYHVLAAKVVMKKDLGNVSHRSVSRHAREDYVEAVARARESLINAIKKDPENVEAWATLGELYSMAGDRFSAIKHFEHAMKLRNWPCRKSRLFQLCFAELCLKDGQLRQLEDAEDALEEANALNNRNPTVWAYLSMICIEKRRVVEAEQSYKYAIKMGLNDQELLDELHGLQMKTGLGNPLEN</sequence>
<evidence type="ECO:0000259" key="4">
    <source>
        <dbReference type="Pfam" id="PF23914"/>
    </source>
</evidence>
<dbReference type="OrthoDB" id="6284984at2759"/>
<evidence type="ECO:0000256" key="1">
    <source>
        <dbReference type="ARBA" id="ARBA00022737"/>
    </source>
</evidence>
<evidence type="ECO:0000313" key="5">
    <source>
        <dbReference type="EMBL" id="VDL89470.1"/>
    </source>
</evidence>
<dbReference type="GO" id="GO:0060271">
    <property type="term" value="P:cilium assembly"/>
    <property type="evidence" value="ECO:0007669"/>
    <property type="project" value="TreeGrafter"/>
</dbReference>
<evidence type="ECO:0000313" key="7">
    <source>
        <dbReference type="WBParaSite" id="SSLN_0000318501-mRNA-1"/>
    </source>
</evidence>
<protein>
    <submittedName>
        <fullName evidence="7">TPR_REGION domain-containing protein</fullName>
    </submittedName>
</protein>
<evidence type="ECO:0000256" key="3">
    <source>
        <dbReference type="PROSITE-ProRule" id="PRU00339"/>
    </source>
</evidence>
<keyword evidence="2 3" id="KW-0802">TPR repeat</keyword>
<keyword evidence="6" id="KW-1185">Reference proteome</keyword>
<dbReference type="SUPFAM" id="SSF48452">
    <property type="entry name" value="TPR-like"/>
    <property type="match status" value="1"/>
</dbReference>
<dbReference type="InterPro" id="IPR019734">
    <property type="entry name" value="TPR_rpt"/>
</dbReference>
<organism evidence="7">
    <name type="scientific">Schistocephalus solidus</name>
    <name type="common">Tapeworm</name>
    <dbReference type="NCBI Taxonomy" id="70667"/>
    <lineage>
        <taxon>Eukaryota</taxon>
        <taxon>Metazoa</taxon>
        <taxon>Spiralia</taxon>
        <taxon>Lophotrochozoa</taxon>
        <taxon>Platyhelminthes</taxon>
        <taxon>Cestoda</taxon>
        <taxon>Eucestoda</taxon>
        <taxon>Diphyllobothriidea</taxon>
        <taxon>Diphyllobothriidae</taxon>
        <taxon>Schistocephalus</taxon>
    </lineage>
</organism>
<dbReference type="WBParaSite" id="SSLN_0000318501-mRNA-1">
    <property type="protein sequence ID" value="SSLN_0000318501-mRNA-1"/>
    <property type="gene ID" value="SSLN_0000318501"/>
</dbReference>
<evidence type="ECO:0000313" key="6">
    <source>
        <dbReference type="Proteomes" id="UP000275846"/>
    </source>
</evidence>